<dbReference type="SUPFAM" id="SSF54001">
    <property type="entry name" value="Cysteine proteinases"/>
    <property type="match status" value="1"/>
</dbReference>
<evidence type="ECO:0000256" key="3">
    <source>
        <dbReference type="ARBA" id="ARBA00022723"/>
    </source>
</evidence>
<dbReference type="InterPro" id="IPR050185">
    <property type="entry name" value="Ub_carboxyl-term_hydrolase"/>
</dbReference>
<evidence type="ECO:0000256" key="6">
    <source>
        <dbReference type="PROSITE-ProRule" id="PRU00502"/>
    </source>
</evidence>
<dbReference type="InterPro" id="IPR013083">
    <property type="entry name" value="Znf_RING/FYVE/PHD"/>
</dbReference>
<dbReference type="EC" id="3.4.19.12" evidence="2"/>
<organism evidence="11">
    <name type="scientific">Brugia pahangi</name>
    <name type="common">Filarial nematode worm</name>
    <dbReference type="NCBI Taxonomy" id="6280"/>
    <lineage>
        <taxon>Eukaryota</taxon>
        <taxon>Metazoa</taxon>
        <taxon>Ecdysozoa</taxon>
        <taxon>Nematoda</taxon>
        <taxon>Chromadorea</taxon>
        <taxon>Rhabditida</taxon>
        <taxon>Spirurina</taxon>
        <taxon>Spiruromorpha</taxon>
        <taxon>Filarioidea</taxon>
        <taxon>Onchocercidae</taxon>
        <taxon>Brugia</taxon>
    </lineage>
</organism>
<dbReference type="Gene3D" id="3.30.40.10">
    <property type="entry name" value="Zinc/RING finger domain, C3HC4 (zinc finger)"/>
    <property type="match status" value="1"/>
</dbReference>
<dbReference type="GO" id="GO:0004843">
    <property type="term" value="F:cysteine-type deubiquitinase activity"/>
    <property type="evidence" value="ECO:0007669"/>
    <property type="project" value="UniProtKB-EC"/>
</dbReference>
<dbReference type="PROSITE" id="PS50271">
    <property type="entry name" value="ZF_UBP"/>
    <property type="match status" value="1"/>
</dbReference>
<sequence length="777" mass="87663">MAPIDRFQIGSQCNNVPCMQRFMQLCEDFSSVKAGEAIHCRMSEDVQRSSEVVQESTPTAGIVECNDTKVRQDIECPHKNKKGLFKVSNLRKKVRNFKKKVGINYCEDCARLDPPEQRPSVWICVTCSYSGCDEKNHTLNHFRASRTGTEHPLFFAVEGKQFRCFSCEKRIDVAEEEGGSVKAFINDYNSFIKPKLKTDPSESQLMKSNNTKRNSSIIGKIDSKKKENSNEKCLTKSKMKNNEKKTLLPVKGLGNLGNTCFFNSITQCLLHTHTLAVYIDLVGKEDNIELMQNKVLIGDRQVQVPHVYLSLASFDGPLNNIFANFIRDFKAGLPVHPSSLFSEIARKAPRFRGWAQQDAHELLRYLMDGLRTEEINRYKEAISRYIKVARNGNPKLTDSELSLLAKGMLKACGRPLIDAVFGGTLLQTVKCSKCGHLSKTYEDFLDLSLPLPSTSAKTLFNGTYKMHKSASMSLSKHQIKKEKANARKGKIRRKSHEVIPHNDEINHIGERLHLSNDISDEDVLDDDDADPKTVDGDICDEMNKINVSTEPEDCLQLLDGAEAVEDEPRSLASCLRAFTITEFLSGPNTYECEKCCVPYNKQLRNGMKKRTVEAEKRYLIYEPPPVLTLHLKRFEQTHSVSGRVITRKVPGQISFPKILNIAPFCTQIAKRIEKGLKKVCYSLYGVVSHFGDLSSGHYVAFIKNRYPSSQTEKFFYESANLSPPDSVVTCSASELKEIIEGPCDGEWYYASDMSVSSVSESRVLGTEAYVLFYERIL</sequence>
<evidence type="ECO:0000256" key="5">
    <source>
        <dbReference type="ARBA" id="ARBA00022833"/>
    </source>
</evidence>
<evidence type="ECO:0000256" key="2">
    <source>
        <dbReference type="ARBA" id="ARBA00012759"/>
    </source>
</evidence>
<dbReference type="InterPro" id="IPR038765">
    <property type="entry name" value="Papain-like_cys_pep_sf"/>
</dbReference>
<dbReference type="Pfam" id="PF02148">
    <property type="entry name" value="zf-UBP"/>
    <property type="match status" value="1"/>
</dbReference>
<dbReference type="Proteomes" id="UP000278627">
    <property type="component" value="Unassembled WGS sequence"/>
</dbReference>
<keyword evidence="5" id="KW-0862">Zinc</keyword>
<evidence type="ECO:0000313" key="9">
    <source>
        <dbReference type="EMBL" id="VDN89227.1"/>
    </source>
</evidence>
<dbReference type="CDD" id="cd02667">
    <property type="entry name" value="Peptidase_C19K"/>
    <property type="match status" value="1"/>
</dbReference>
<reference evidence="11" key="1">
    <citation type="submission" date="2017-02" db="UniProtKB">
        <authorList>
            <consortium name="WormBaseParasite"/>
        </authorList>
    </citation>
    <scope>IDENTIFICATION</scope>
</reference>
<dbReference type="EMBL" id="UZAD01013130">
    <property type="protein sequence ID" value="VDN89227.1"/>
    <property type="molecule type" value="Genomic_DNA"/>
</dbReference>
<evidence type="ECO:0000259" key="7">
    <source>
        <dbReference type="PROSITE" id="PS50235"/>
    </source>
</evidence>
<dbReference type="AlphaFoldDB" id="A0A0N4TIL3"/>
<dbReference type="InterPro" id="IPR018200">
    <property type="entry name" value="USP_CS"/>
</dbReference>
<dbReference type="PANTHER" id="PTHR21646:SF39">
    <property type="entry name" value="UBIQUITIN CARBOXYL-TERMINAL HYDROLASE 16"/>
    <property type="match status" value="1"/>
</dbReference>
<dbReference type="Pfam" id="PF00443">
    <property type="entry name" value="UCH"/>
    <property type="match status" value="1"/>
</dbReference>
<comment type="catalytic activity">
    <reaction evidence="1">
        <text>Thiol-dependent hydrolysis of ester, thioester, amide, peptide and isopeptide bonds formed by the C-terminal Gly of ubiquitin (a 76-residue protein attached to proteins as an intracellular targeting signal).</text>
        <dbReference type="EC" id="3.4.19.12"/>
    </reaction>
</comment>
<dbReference type="InterPro" id="IPR028889">
    <property type="entry name" value="USP"/>
</dbReference>
<dbReference type="STRING" id="6280.A0A0N4TIL3"/>
<dbReference type="GO" id="GO:0008270">
    <property type="term" value="F:zinc ion binding"/>
    <property type="evidence" value="ECO:0007669"/>
    <property type="project" value="UniProtKB-KW"/>
</dbReference>
<dbReference type="PROSITE" id="PS50235">
    <property type="entry name" value="USP_3"/>
    <property type="match status" value="1"/>
</dbReference>
<dbReference type="Gene3D" id="3.90.70.10">
    <property type="entry name" value="Cysteine proteinases"/>
    <property type="match status" value="2"/>
</dbReference>
<gene>
    <name evidence="9" type="ORF">BPAG_LOCUS8041</name>
</gene>
<evidence type="ECO:0000259" key="8">
    <source>
        <dbReference type="PROSITE" id="PS50271"/>
    </source>
</evidence>
<feature type="domain" description="USP" evidence="7">
    <location>
        <begin position="251"/>
        <end position="776"/>
    </location>
</feature>
<keyword evidence="10" id="KW-1185">Reference proteome</keyword>
<keyword evidence="3" id="KW-0479">Metal-binding</keyword>
<dbReference type="SUPFAM" id="SSF57850">
    <property type="entry name" value="RING/U-box"/>
    <property type="match status" value="1"/>
</dbReference>
<dbReference type="InterPro" id="IPR001607">
    <property type="entry name" value="Znf_UBP"/>
</dbReference>
<keyword evidence="4 6" id="KW-0863">Zinc-finger</keyword>
<dbReference type="InterPro" id="IPR001394">
    <property type="entry name" value="Peptidase_C19_UCH"/>
</dbReference>
<dbReference type="WBParaSite" id="BPAG_0000807901-mRNA-1">
    <property type="protein sequence ID" value="BPAG_0000807901-mRNA-1"/>
    <property type="gene ID" value="BPAG_0000807901"/>
</dbReference>
<protein>
    <recommendedName>
        <fullName evidence="2">ubiquitinyl hydrolase 1</fullName>
        <ecNumber evidence="2">3.4.19.12</ecNumber>
    </recommendedName>
</protein>
<name>A0A0N4TIL3_BRUPA</name>
<evidence type="ECO:0000256" key="1">
    <source>
        <dbReference type="ARBA" id="ARBA00000707"/>
    </source>
</evidence>
<accession>A0A0N4TIL3</accession>
<proteinExistence type="predicted"/>
<evidence type="ECO:0000313" key="10">
    <source>
        <dbReference type="Proteomes" id="UP000278627"/>
    </source>
</evidence>
<dbReference type="PANTHER" id="PTHR21646">
    <property type="entry name" value="UBIQUITIN CARBOXYL-TERMINAL HYDROLASE"/>
    <property type="match status" value="1"/>
</dbReference>
<dbReference type="PROSITE" id="PS00973">
    <property type="entry name" value="USP_2"/>
    <property type="match status" value="1"/>
</dbReference>
<feature type="domain" description="UBP-type" evidence="8">
    <location>
        <begin position="74"/>
        <end position="190"/>
    </location>
</feature>
<reference evidence="9 10" key="2">
    <citation type="submission" date="2018-11" db="EMBL/GenBank/DDBJ databases">
        <authorList>
            <consortium name="Pathogen Informatics"/>
        </authorList>
    </citation>
    <scope>NUCLEOTIDE SEQUENCE [LARGE SCALE GENOMIC DNA]</scope>
</reference>
<evidence type="ECO:0000313" key="11">
    <source>
        <dbReference type="WBParaSite" id="BPAG_0000807901-mRNA-1"/>
    </source>
</evidence>
<dbReference type="GO" id="GO:0016579">
    <property type="term" value="P:protein deubiquitination"/>
    <property type="evidence" value="ECO:0007669"/>
    <property type="project" value="InterPro"/>
</dbReference>
<evidence type="ECO:0000256" key="4">
    <source>
        <dbReference type="ARBA" id="ARBA00022771"/>
    </source>
</evidence>